<dbReference type="Gene3D" id="3.40.50.2300">
    <property type="match status" value="2"/>
</dbReference>
<dbReference type="EMBL" id="CP042433">
    <property type="protein sequence ID" value="QEC58064.1"/>
    <property type="molecule type" value="Genomic_DNA"/>
</dbReference>
<evidence type="ECO:0000256" key="3">
    <source>
        <dbReference type="SAM" id="SignalP"/>
    </source>
</evidence>
<evidence type="ECO:0000256" key="1">
    <source>
        <dbReference type="ARBA" id="ARBA00010062"/>
    </source>
</evidence>
<evidence type="ECO:0000313" key="5">
    <source>
        <dbReference type="EMBL" id="QEC58064.1"/>
    </source>
</evidence>
<name>A0A5B8UN46_9BACT</name>
<keyword evidence="2 3" id="KW-0732">Signal</keyword>
<dbReference type="Proteomes" id="UP000321204">
    <property type="component" value="Chromosome"/>
</dbReference>
<proteinExistence type="inferred from homology"/>
<reference evidence="5 6" key="1">
    <citation type="journal article" date="2015" name="Int. J. Syst. Evol. Microbiol.">
        <title>Flavisolibacter ginsenosidimutans sp. nov., with ginsenoside-converting activity isolated from soil used for cultivating ginseng.</title>
        <authorList>
            <person name="Zhao Y."/>
            <person name="Liu Q."/>
            <person name="Kang M.S."/>
            <person name="Jin F."/>
            <person name="Yu H."/>
            <person name="Im W.T."/>
        </authorList>
    </citation>
    <scope>NUCLEOTIDE SEQUENCE [LARGE SCALE GENOMIC DNA]</scope>
    <source>
        <strain evidence="5 6">Gsoil 636</strain>
    </source>
</reference>
<keyword evidence="6" id="KW-1185">Reference proteome</keyword>
<dbReference type="Pfam" id="PF13458">
    <property type="entry name" value="Peripla_BP_6"/>
    <property type="match status" value="1"/>
</dbReference>
<evidence type="ECO:0000256" key="2">
    <source>
        <dbReference type="ARBA" id="ARBA00022729"/>
    </source>
</evidence>
<dbReference type="RefSeq" id="WP_146791034.1">
    <property type="nucleotide sequence ID" value="NZ_BAABIO010000003.1"/>
</dbReference>
<dbReference type="OrthoDB" id="2149800at2"/>
<sequence>MKKYFFFLLFSLFAIAFGVNAQRHKVAVFAPLYLDSAFSNTGSYSFNKSFPKFLNPGVEFYQGVQAALDSLQKQGAPLEVFVYDTKSQMNSLQQQLHSPEFSGMEMIIAQSNPAETKQLADAALSKKIPFISATLPNDAGATANPYFVVLNTTLQGHIEGIYKMLQRSYATDNIIVFRKAGVQEDAIKTNFIEYGKVAAGTPLRIKFVDVGINFTPQALAAHMDSTKRNVIVAGSMEEYFATKLASTLAPLAKKYPTLLVGMPTWDNINFNKPEYKGLEIVYSTPFFYNRLTPLENHLATDFEKNIGSRPTDMYFRGYETVLRFALLLLDTNKDFASNLTRKGNVVFTRFDIQPVFKDKKAMTLDYFENKNVYFVRVSNGAKRLM</sequence>
<dbReference type="SUPFAM" id="SSF53822">
    <property type="entry name" value="Periplasmic binding protein-like I"/>
    <property type="match status" value="1"/>
</dbReference>
<feature type="signal peptide" evidence="3">
    <location>
        <begin position="1"/>
        <end position="21"/>
    </location>
</feature>
<feature type="chain" id="PRO_5022852290" evidence="3">
    <location>
        <begin position="22"/>
        <end position="385"/>
    </location>
</feature>
<dbReference type="KEGG" id="fgg:FSB75_19845"/>
<protein>
    <submittedName>
        <fullName evidence="5">ABC transporter substrate-binding protein</fullName>
    </submittedName>
</protein>
<dbReference type="AlphaFoldDB" id="A0A5B8UN46"/>
<gene>
    <name evidence="5" type="ORF">FSB75_19845</name>
</gene>
<evidence type="ECO:0000259" key="4">
    <source>
        <dbReference type="Pfam" id="PF13458"/>
    </source>
</evidence>
<comment type="similarity">
    <text evidence="1">Belongs to the leucine-binding protein family.</text>
</comment>
<feature type="domain" description="Leucine-binding protein" evidence="4">
    <location>
        <begin position="60"/>
        <end position="325"/>
    </location>
</feature>
<organism evidence="5 6">
    <name type="scientific">Flavisolibacter ginsenosidimutans</name>
    <dbReference type="NCBI Taxonomy" id="661481"/>
    <lineage>
        <taxon>Bacteria</taxon>
        <taxon>Pseudomonadati</taxon>
        <taxon>Bacteroidota</taxon>
        <taxon>Chitinophagia</taxon>
        <taxon>Chitinophagales</taxon>
        <taxon>Chitinophagaceae</taxon>
        <taxon>Flavisolibacter</taxon>
    </lineage>
</organism>
<dbReference type="InterPro" id="IPR028082">
    <property type="entry name" value="Peripla_BP_I"/>
</dbReference>
<evidence type="ECO:0000313" key="6">
    <source>
        <dbReference type="Proteomes" id="UP000321204"/>
    </source>
</evidence>
<accession>A0A5B8UN46</accession>
<dbReference type="InterPro" id="IPR028081">
    <property type="entry name" value="Leu-bd"/>
</dbReference>